<dbReference type="Gene3D" id="3.30.70.100">
    <property type="match status" value="1"/>
</dbReference>
<feature type="domain" description="EthD" evidence="1">
    <location>
        <begin position="32"/>
        <end position="116"/>
    </location>
</feature>
<evidence type="ECO:0000259" key="1">
    <source>
        <dbReference type="Pfam" id="PF07110"/>
    </source>
</evidence>
<dbReference type="SUPFAM" id="SSF54909">
    <property type="entry name" value="Dimeric alpha+beta barrel"/>
    <property type="match status" value="1"/>
</dbReference>
<accession>A0ABR7MQK4</accession>
<dbReference type="Proteomes" id="UP000622017">
    <property type="component" value="Unassembled WGS sequence"/>
</dbReference>
<reference evidence="2 3" key="1">
    <citation type="submission" date="2020-08" db="EMBL/GenBank/DDBJ databases">
        <title>Hymenobacter sp.</title>
        <authorList>
            <person name="Kim M.K."/>
        </authorList>
    </citation>
    <scope>NUCLEOTIDE SEQUENCE [LARGE SCALE GENOMIC DNA]</scope>
    <source>
        <strain evidence="2 3">BT507</strain>
    </source>
</reference>
<sequence>MRRPTPIHSRTAALSGTPLLPWSRCLTLKRRAGMSQQEFKAYRQNVHEPLLLALPEARYMRRFVVSYPVPAAGFGEPSYDAVVEVWFDSLQDLNALFFSENFQTKVDPDHANFLDLAQGGILISEEQVVMEGPPA</sequence>
<dbReference type="NCBIfam" id="TIGR02118">
    <property type="entry name" value="EthD family reductase"/>
    <property type="match status" value="1"/>
</dbReference>
<evidence type="ECO:0000313" key="3">
    <source>
        <dbReference type="Proteomes" id="UP000622017"/>
    </source>
</evidence>
<comment type="caution">
    <text evidence="2">The sequence shown here is derived from an EMBL/GenBank/DDBJ whole genome shotgun (WGS) entry which is preliminary data.</text>
</comment>
<organism evidence="2 3">
    <name type="scientific">Hymenobacter citatus</name>
    <dbReference type="NCBI Taxonomy" id="2763506"/>
    <lineage>
        <taxon>Bacteria</taxon>
        <taxon>Pseudomonadati</taxon>
        <taxon>Bacteroidota</taxon>
        <taxon>Cytophagia</taxon>
        <taxon>Cytophagales</taxon>
        <taxon>Hymenobacteraceae</taxon>
        <taxon>Hymenobacter</taxon>
    </lineage>
</organism>
<dbReference type="EMBL" id="JACSCY010000031">
    <property type="protein sequence ID" value="MBC6613365.1"/>
    <property type="molecule type" value="Genomic_DNA"/>
</dbReference>
<name>A0ABR7MQK4_9BACT</name>
<dbReference type="Pfam" id="PF07110">
    <property type="entry name" value="EthD"/>
    <property type="match status" value="1"/>
</dbReference>
<dbReference type="InterPro" id="IPR009799">
    <property type="entry name" value="EthD_dom"/>
</dbReference>
<gene>
    <name evidence="2" type="ORF">H8B15_20760</name>
</gene>
<keyword evidence="3" id="KW-1185">Reference proteome</keyword>
<protein>
    <submittedName>
        <fullName evidence="2">EthD domain-containing protein</fullName>
    </submittedName>
</protein>
<dbReference type="InterPro" id="IPR011008">
    <property type="entry name" value="Dimeric_a/b-barrel"/>
</dbReference>
<proteinExistence type="predicted"/>
<evidence type="ECO:0000313" key="2">
    <source>
        <dbReference type="EMBL" id="MBC6613365.1"/>
    </source>
</evidence>